<keyword evidence="4" id="KW-0732">Signal</keyword>
<evidence type="ECO:0000313" key="7">
    <source>
        <dbReference type="Proteomes" id="UP001596405"/>
    </source>
</evidence>
<evidence type="ECO:0000313" key="6">
    <source>
        <dbReference type="EMBL" id="MFC6997439.1"/>
    </source>
</evidence>
<evidence type="ECO:0000256" key="1">
    <source>
        <dbReference type="ARBA" id="ARBA00006429"/>
    </source>
</evidence>
<evidence type="ECO:0000256" key="2">
    <source>
        <dbReference type="ARBA" id="ARBA00022722"/>
    </source>
</evidence>
<evidence type="ECO:0000256" key="3">
    <source>
        <dbReference type="ARBA" id="ARBA00022801"/>
    </source>
</evidence>
<dbReference type="EMBL" id="JBHSYQ010000003">
    <property type="protein sequence ID" value="MFC6997439.1"/>
    <property type="molecule type" value="Genomic_DNA"/>
</dbReference>
<evidence type="ECO:0000259" key="5">
    <source>
        <dbReference type="Pfam" id="PF18962"/>
    </source>
</evidence>
<dbReference type="Gene3D" id="2.60.40.10">
    <property type="entry name" value="Immunoglobulins"/>
    <property type="match status" value="1"/>
</dbReference>
<dbReference type="GO" id="GO:0004519">
    <property type="term" value="F:endonuclease activity"/>
    <property type="evidence" value="ECO:0007669"/>
    <property type="project" value="UniProtKB-KW"/>
</dbReference>
<evidence type="ECO:0000256" key="4">
    <source>
        <dbReference type="SAM" id="SignalP"/>
    </source>
</evidence>
<name>A0ABW2DL67_9BACT</name>
<dbReference type="Pfam" id="PF18962">
    <property type="entry name" value="Por_Secre_tail"/>
    <property type="match status" value="1"/>
</dbReference>
<comment type="similarity">
    <text evidence="1">Belongs to the EndA/NucM nuclease family.</text>
</comment>
<protein>
    <submittedName>
        <fullName evidence="6">Endonuclease</fullName>
    </submittedName>
</protein>
<gene>
    <name evidence="6" type="ORF">ACFQHR_07375</name>
</gene>
<proteinExistence type="inferred from homology"/>
<comment type="caution">
    <text evidence="6">The sequence shown here is derived from an EMBL/GenBank/DDBJ whole genome shotgun (WGS) entry which is preliminary data.</text>
</comment>
<dbReference type="Pfam" id="PF04231">
    <property type="entry name" value="Endonuclease_1"/>
    <property type="match status" value="1"/>
</dbReference>
<feature type="domain" description="Secretion system C-terminal sorting" evidence="5">
    <location>
        <begin position="721"/>
        <end position="794"/>
    </location>
</feature>
<dbReference type="InterPro" id="IPR026444">
    <property type="entry name" value="Secre_tail"/>
</dbReference>
<feature type="chain" id="PRO_5046360893" evidence="4">
    <location>
        <begin position="25"/>
        <end position="795"/>
    </location>
</feature>
<dbReference type="SUPFAM" id="SSF54060">
    <property type="entry name" value="His-Me finger endonucleases"/>
    <property type="match status" value="1"/>
</dbReference>
<keyword evidence="2" id="KW-0540">Nuclease</keyword>
<dbReference type="InterPro" id="IPR044925">
    <property type="entry name" value="His-Me_finger_sf"/>
</dbReference>
<sequence length="795" mass="85774">MNKHLRSLLMLFLVTLAGFSSALAQTAPPSNLSGTELRAWLRQNWYEGKRQVLSYSYARGKMYNYIDNYNNKVEGVYSGYEQPFQYSETNTSTSIPNINCEHTVPQSWFDEAERMRTDIHHLFPTVIQWNSDRGSDPFAEIPDSQTQKWIINLTSQTSIPTTNIDAYSEDTNSQFEPREVHKGNVARAIFYFYTMHEGQRFDPGKGVPSAVGDMQTLYQWHLQDPVDARELERNNRIQRVQGNRNPFIDYPELVASAWGFTPVNCSPATQVSQLSLTEATQTSFKINWTNGSGNRRLVVVREGSASAFSPSGSYSTGVNSDFSQATDQGNGHKLVYAGTGNSVTVTGLTANRTYYVQVFEYCSTNNTYNTTGAPAAQVTLPDYTCSGVPSQRVSGLTTSEVGTGGFTLSFTSGNGDGRLVLVREGSAPTATPQAGTSYTNANLNFSSAPALSDGSKVVYIGSGNSISVIGLKSNTEYYAVAFESCSNGWQYGTGSTALSIRTEQVGGNLPSGVVARQDFEHGADDGWAVTSGFSSSSDNSGYPDNQRIASGTKSFQQIPPATGVTTTNLVFESINTTNYNNLAVEIFNSSVSISTGNGMDAGDFVEAYVALNGADFSATPDAKITAGSAANVRYGMNGTGVVETTAGTPVTKTIALTGDISGDEAPSRIIVRIPNGTTSVQLKIVVQNNATNEVLNIDDVTLYGTSSVTGVPQALEDQLQVYPNPTTGVFTVKTPSSLKVLEASVYNSVAQRVATQKTSSAKNSVTFNLQHQPKGIYLVQLRTDKGTVVRRLLVQ</sequence>
<feature type="signal peptide" evidence="4">
    <location>
        <begin position="1"/>
        <end position="24"/>
    </location>
</feature>
<dbReference type="InterPro" id="IPR007346">
    <property type="entry name" value="Endonuclease-I"/>
</dbReference>
<dbReference type="PANTHER" id="PTHR33607">
    <property type="entry name" value="ENDONUCLEASE-1"/>
    <property type="match status" value="1"/>
</dbReference>
<dbReference type="Proteomes" id="UP001596405">
    <property type="component" value="Unassembled WGS sequence"/>
</dbReference>
<dbReference type="NCBIfam" id="TIGR04183">
    <property type="entry name" value="Por_Secre_tail"/>
    <property type="match status" value="1"/>
</dbReference>
<keyword evidence="3" id="KW-0378">Hydrolase</keyword>
<keyword evidence="7" id="KW-1185">Reference proteome</keyword>
<organism evidence="6 7">
    <name type="scientific">Rufibacter roseus</name>
    <dbReference type="NCBI Taxonomy" id="1567108"/>
    <lineage>
        <taxon>Bacteria</taxon>
        <taxon>Pseudomonadati</taxon>
        <taxon>Bacteroidota</taxon>
        <taxon>Cytophagia</taxon>
        <taxon>Cytophagales</taxon>
        <taxon>Hymenobacteraceae</taxon>
        <taxon>Rufibacter</taxon>
    </lineage>
</organism>
<accession>A0ABW2DL67</accession>
<dbReference type="RefSeq" id="WP_082882958.1">
    <property type="nucleotide sequence ID" value="NZ_JBHSYQ010000003.1"/>
</dbReference>
<keyword evidence="6" id="KW-0255">Endonuclease</keyword>
<reference evidence="7" key="1">
    <citation type="journal article" date="2019" name="Int. J. Syst. Evol. Microbiol.">
        <title>The Global Catalogue of Microorganisms (GCM) 10K type strain sequencing project: providing services to taxonomists for standard genome sequencing and annotation.</title>
        <authorList>
            <consortium name="The Broad Institute Genomics Platform"/>
            <consortium name="The Broad Institute Genome Sequencing Center for Infectious Disease"/>
            <person name="Wu L."/>
            <person name="Ma J."/>
        </authorList>
    </citation>
    <scope>NUCLEOTIDE SEQUENCE [LARGE SCALE GENOMIC DNA]</scope>
    <source>
        <strain evidence="7">CGMCC 4.7393</strain>
    </source>
</reference>
<dbReference type="PANTHER" id="PTHR33607:SF2">
    <property type="entry name" value="ENDONUCLEASE-1"/>
    <property type="match status" value="1"/>
</dbReference>
<dbReference type="InterPro" id="IPR013783">
    <property type="entry name" value="Ig-like_fold"/>
</dbReference>